<dbReference type="InterPro" id="IPR036249">
    <property type="entry name" value="Thioredoxin-like_sf"/>
</dbReference>
<dbReference type="AlphaFoldDB" id="A0A916STY2"/>
<sequence length="680" mass="72752">MTDQDRLDSNTLGEATSPYLRQHADNPVHWQQWGDEALTSAARRDVPILLSVGYSSCHWCHVMAHESFEDPAVAAVMNQNFVCIKVDREERPDIDAVYMNATVAMTGQGGWPMTCFLTPSGDPFYCGTYFPPVRSASTPSFTEILHAITQAWTERRDEADEVGSRVSAHIVATSAGLPGSDRAIGSDLLAEAVEAIRRDEDVDHGGFGEPPEFPGPKFPPSAILEGLARHAERTSDSAVADTVMRTLSAMARGGIYDQLGGGFSRYAVDRRWQVPHFEKMLYDNAQLLRVYAHLARTTGDALCRRVTAEIIEFLRRDLSVTGGFASALDADTDGVEGLTYVWTPAQLVDVLGDDDGVWAAQVFGVTEQGTFENGTSTLTLAQDVGDTSRYSLVRRRLLAARAQRPSPGRDDKVVTAWNAMAITALAEAGGGLDDREWVDLAARSADSLLAANVVDDEVRRSSRDGVAGDPPGMLDDHAALATAVLTLHAVTGERRWRDVGLDILDATVDRFADENREGVWFDAPASAQTPITRPSDPTDTATPSGASLMAEALMLGSLLAPLGRASRYEGLAQTTVQRAGVLLERAPRAAGHWLAVAEALVAGPIQVAVAEGEDSDGRVASAARRRAPGGAVVVSGRPDSLPLLAGRGPVAGSDAAYVCRGHTCDLPVTELAELDASLTR</sequence>
<dbReference type="InterPro" id="IPR008928">
    <property type="entry name" value="6-hairpin_glycosidase_sf"/>
</dbReference>
<reference evidence="2" key="2">
    <citation type="submission" date="2020-09" db="EMBL/GenBank/DDBJ databases">
        <authorList>
            <person name="Sun Q."/>
            <person name="Zhou Y."/>
        </authorList>
    </citation>
    <scope>NUCLEOTIDE SEQUENCE</scope>
    <source>
        <strain evidence="2">CGMCC 1.12827</strain>
    </source>
</reference>
<dbReference type="SUPFAM" id="SSF52833">
    <property type="entry name" value="Thioredoxin-like"/>
    <property type="match status" value="1"/>
</dbReference>
<dbReference type="PIRSF" id="PIRSF006402">
    <property type="entry name" value="UCP006402_thioredoxin"/>
    <property type="match status" value="1"/>
</dbReference>
<gene>
    <name evidence="2" type="ORF">GCM10011489_02410</name>
</gene>
<accession>A0A916STY2</accession>
<keyword evidence="3" id="KW-1185">Reference proteome</keyword>
<reference evidence="2" key="1">
    <citation type="journal article" date="2014" name="Int. J. Syst. Evol. Microbiol.">
        <title>Complete genome sequence of Corynebacterium casei LMG S-19264T (=DSM 44701T), isolated from a smear-ripened cheese.</title>
        <authorList>
            <consortium name="US DOE Joint Genome Institute (JGI-PGF)"/>
            <person name="Walter F."/>
            <person name="Albersmeier A."/>
            <person name="Kalinowski J."/>
            <person name="Ruckert C."/>
        </authorList>
    </citation>
    <scope>NUCLEOTIDE SEQUENCE</scope>
    <source>
        <strain evidence="2">CGMCC 1.12827</strain>
    </source>
</reference>
<dbReference type="PANTHER" id="PTHR42899">
    <property type="entry name" value="SPERMATOGENESIS-ASSOCIATED PROTEIN 20"/>
    <property type="match status" value="1"/>
</dbReference>
<evidence type="ECO:0000313" key="2">
    <source>
        <dbReference type="EMBL" id="GGB17833.1"/>
    </source>
</evidence>
<dbReference type="RefSeq" id="WP_188584731.1">
    <property type="nucleotide sequence ID" value="NZ_BMGC01000001.1"/>
</dbReference>
<proteinExistence type="predicted"/>
<evidence type="ECO:0000313" key="3">
    <source>
        <dbReference type="Proteomes" id="UP000621454"/>
    </source>
</evidence>
<dbReference type="Pfam" id="PF03190">
    <property type="entry name" value="Thioredox_DsbH"/>
    <property type="match status" value="1"/>
</dbReference>
<evidence type="ECO:0000259" key="1">
    <source>
        <dbReference type="Pfam" id="PF03190"/>
    </source>
</evidence>
<protein>
    <recommendedName>
        <fullName evidence="1">Spermatogenesis-associated protein 20-like TRX domain-containing protein</fullName>
    </recommendedName>
</protein>
<comment type="caution">
    <text evidence="2">The sequence shown here is derived from an EMBL/GenBank/DDBJ whole genome shotgun (WGS) entry which is preliminary data.</text>
</comment>
<dbReference type="SUPFAM" id="SSF48208">
    <property type="entry name" value="Six-hairpin glycosidases"/>
    <property type="match status" value="1"/>
</dbReference>
<name>A0A916STY2_9ACTN</name>
<dbReference type="Gene3D" id="3.40.30.10">
    <property type="entry name" value="Glutaredoxin"/>
    <property type="match status" value="1"/>
</dbReference>
<dbReference type="PANTHER" id="PTHR42899:SF1">
    <property type="entry name" value="SPERMATOGENESIS-ASSOCIATED PROTEIN 20"/>
    <property type="match status" value="1"/>
</dbReference>
<organism evidence="2 3">
    <name type="scientific">Gordonia jinhuaensis</name>
    <dbReference type="NCBI Taxonomy" id="1517702"/>
    <lineage>
        <taxon>Bacteria</taxon>
        <taxon>Bacillati</taxon>
        <taxon>Actinomycetota</taxon>
        <taxon>Actinomycetes</taxon>
        <taxon>Mycobacteriales</taxon>
        <taxon>Gordoniaceae</taxon>
        <taxon>Gordonia</taxon>
    </lineage>
</organism>
<dbReference type="InterPro" id="IPR024705">
    <property type="entry name" value="Ssp411"/>
</dbReference>
<dbReference type="EMBL" id="BMGC01000001">
    <property type="protein sequence ID" value="GGB17833.1"/>
    <property type="molecule type" value="Genomic_DNA"/>
</dbReference>
<dbReference type="InterPro" id="IPR004879">
    <property type="entry name" value="Ssp411-like_TRX"/>
</dbReference>
<feature type="domain" description="Spermatogenesis-associated protein 20-like TRX" evidence="1">
    <location>
        <begin position="10"/>
        <end position="168"/>
    </location>
</feature>
<dbReference type="CDD" id="cd02955">
    <property type="entry name" value="SSP411"/>
    <property type="match status" value="1"/>
</dbReference>
<dbReference type="GO" id="GO:0005975">
    <property type="term" value="P:carbohydrate metabolic process"/>
    <property type="evidence" value="ECO:0007669"/>
    <property type="project" value="InterPro"/>
</dbReference>
<dbReference type="Proteomes" id="UP000621454">
    <property type="component" value="Unassembled WGS sequence"/>
</dbReference>